<gene>
    <name evidence="1" type="ORF">L1987_35406</name>
</gene>
<name>A0ACB9HXC0_9ASTR</name>
<accession>A0ACB9HXC0</accession>
<comment type="caution">
    <text evidence="1">The sequence shown here is derived from an EMBL/GenBank/DDBJ whole genome shotgun (WGS) entry which is preliminary data.</text>
</comment>
<proteinExistence type="predicted"/>
<evidence type="ECO:0000313" key="1">
    <source>
        <dbReference type="EMBL" id="KAI3800098.1"/>
    </source>
</evidence>
<keyword evidence="2" id="KW-1185">Reference proteome</keyword>
<organism evidence="1 2">
    <name type="scientific">Smallanthus sonchifolius</name>
    <dbReference type="NCBI Taxonomy" id="185202"/>
    <lineage>
        <taxon>Eukaryota</taxon>
        <taxon>Viridiplantae</taxon>
        <taxon>Streptophyta</taxon>
        <taxon>Embryophyta</taxon>
        <taxon>Tracheophyta</taxon>
        <taxon>Spermatophyta</taxon>
        <taxon>Magnoliopsida</taxon>
        <taxon>eudicotyledons</taxon>
        <taxon>Gunneridae</taxon>
        <taxon>Pentapetalae</taxon>
        <taxon>asterids</taxon>
        <taxon>campanulids</taxon>
        <taxon>Asterales</taxon>
        <taxon>Asteraceae</taxon>
        <taxon>Asteroideae</taxon>
        <taxon>Heliantheae alliance</taxon>
        <taxon>Millerieae</taxon>
        <taxon>Smallanthus</taxon>
    </lineage>
</organism>
<reference evidence="2" key="1">
    <citation type="journal article" date="2022" name="Mol. Ecol. Resour.">
        <title>The genomes of chicory, endive, great burdock and yacon provide insights into Asteraceae palaeo-polyploidization history and plant inulin production.</title>
        <authorList>
            <person name="Fan W."/>
            <person name="Wang S."/>
            <person name="Wang H."/>
            <person name="Wang A."/>
            <person name="Jiang F."/>
            <person name="Liu H."/>
            <person name="Zhao H."/>
            <person name="Xu D."/>
            <person name="Zhang Y."/>
        </authorList>
    </citation>
    <scope>NUCLEOTIDE SEQUENCE [LARGE SCALE GENOMIC DNA]</scope>
    <source>
        <strain evidence="2">cv. Yunnan</strain>
    </source>
</reference>
<dbReference type="Proteomes" id="UP001056120">
    <property type="component" value="Linkage Group LG11"/>
</dbReference>
<protein>
    <submittedName>
        <fullName evidence="1">Uncharacterized protein</fullName>
    </submittedName>
</protein>
<reference evidence="1 2" key="2">
    <citation type="journal article" date="2022" name="Mol. Ecol. Resour.">
        <title>The genomes of chicory, endive, great burdock and yacon provide insights into Asteraceae paleo-polyploidization history and plant inulin production.</title>
        <authorList>
            <person name="Fan W."/>
            <person name="Wang S."/>
            <person name="Wang H."/>
            <person name="Wang A."/>
            <person name="Jiang F."/>
            <person name="Liu H."/>
            <person name="Zhao H."/>
            <person name="Xu D."/>
            <person name="Zhang Y."/>
        </authorList>
    </citation>
    <scope>NUCLEOTIDE SEQUENCE [LARGE SCALE GENOMIC DNA]</scope>
    <source>
        <strain evidence="2">cv. Yunnan</strain>
        <tissue evidence="1">Leaves</tissue>
    </source>
</reference>
<sequence>MLLLHQGDRLPPHPSTVGNLIFLSLYHLLSTVESSPFDFTSPASDRSGGAVNGRQTVAVVSGERDMKSAAIHEGDDGIGFPHFFLGFWSRACNFGILASLRLTYLIVKLNYRKVIDSFVVESTPIYAKSFKN</sequence>
<evidence type="ECO:0000313" key="2">
    <source>
        <dbReference type="Proteomes" id="UP001056120"/>
    </source>
</evidence>
<dbReference type="EMBL" id="CM042028">
    <property type="protein sequence ID" value="KAI3800098.1"/>
    <property type="molecule type" value="Genomic_DNA"/>
</dbReference>